<evidence type="ECO:0000259" key="2">
    <source>
        <dbReference type="PROSITE" id="PS50173"/>
    </source>
</evidence>
<dbReference type="Gene3D" id="3.30.70.270">
    <property type="match status" value="1"/>
</dbReference>
<accession>A0A8J6P8N0</accession>
<dbReference type="GO" id="GO:0005829">
    <property type="term" value="C:cytosol"/>
    <property type="evidence" value="ECO:0007669"/>
    <property type="project" value="TreeGrafter"/>
</dbReference>
<comment type="caution">
    <text evidence="3">The sequence shown here is derived from an EMBL/GenBank/DDBJ whole genome shotgun (WGS) entry which is preliminary data.</text>
</comment>
<dbReference type="GO" id="GO:0009432">
    <property type="term" value="P:SOS response"/>
    <property type="evidence" value="ECO:0007669"/>
    <property type="project" value="TreeGrafter"/>
</dbReference>
<dbReference type="GO" id="GO:0042276">
    <property type="term" value="P:error-prone translesion synthesis"/>
    <property type="evidence" value="ECO:0007669"/>
    <property type="project" value="TreeGrafter"/>
</dbReference>
<feature type="domain" description="UmuC" evidence="2">
    <location>
        <begin position="5"/>
        <end position="56"/>
    </location>
</feature>
<dbReference type="InterPro" id="IPR050116">
    <property type="entry name" value="DNA_polymerase-Y"/>
</dbReference>
<evidence type="ECO:0000313" key="4">
    <source>
        <dbReference type="Proteomes" id="UP000632659"/>
    </source>
</evidence>
<dbReference type="EMBL" id="JACRTL010000005">
    <property type="protein sequence ID" value="MBC8611399.1"/>
    <property type="molecule type" value="Genomic_DNA"/>
</dbReference>
<comment type="similarity">
    <text evidence="1">Belongs to the DNA polymerase type-Y family.</text>
</comment>
<evidence type="ECO:0000313" key="3">
    <source>
        <dbReference type="EMBL" id="MBC8611399.1"/>
    </source>
</evidence>
<dbReference type="InterPro" id="IPR043502">
    <property type="entry name" value="DNA/RNA_pol_sf"/>
</dbReference>
<evidence type="ECO:0000256" key="1">
    <source>
        <dbReference type="ARBA" id="ARBA00010945"/>
    </source>
</evidence>
<dbReference type="AlphaFoldDB" id="A0A8J6P8N0"/>
<dbReference type="SUPFAM" id="SSF56672">
    <property type="entry name" value="DNA/RNA polymerases"/>
    <property type="match status" value="1"/>
</dbReference>
<dbReference type="Pfam" id="PF00817">
    <property type="entry name" value="IMS"/>
    <property type="match status" value="1"/>
</dbReference>
<dbReference type="InterPro" id="IPR043128">
    <property type="entry name" value="Rev_trsase/Diguanyl_cyclase"/>
</dbReference>
<name>A0A8J6P8N0_9FIRM</name>
<gene>
    <name evidence="3" type="ORF">H8702_09835</name>
</gene>
<reference evidence="3" key="1">
    <citation type="submission" date="2020-08" db="EMBL/GenBank/DDBJ databases">
        <title>Genome public.</title>
        <authorList>
            <person name="Liu C."/>
            <person name="Sun Q."/>
        </authorList>
    </citation>
    <scope>NUCLEOTIDE SEQUENCE</scope>
    <source>
        <strain evidence="3">NSJ-15</strain>
    </source>
</reference>
<dbReference type="Proteomes" id="UP000632659">
    <property type="component" value="Unassembled WGS sequence"/>
</dbReference>
<dbReference type="PROSITE" id="PS50173">
    <property type="entry name" value="UMUC"/>
    <property type="match status" value="1"/>
</dbReference>
<organism evidence="3 4">
    <name type="scientific">Massiliimalia timonensis</name>
    <dbReference type="NCBI Taxonomy" id="1987501"/>
    <lineage>
        <taxon>Bacteria</taxon>
        <taxon>Bacillati</taxon>
        <taxon>Bacillota</taxon>
        <taxon>Clostridia</taxon>
        <taxon>Eubacteriales</taxon>
        <taxon>Oscillospiraceae</taxon>
        <taxon>Massiliimalia</taxon>
    </lineage>
</organism>
<sequence>MDRVILHSDMNNFYASVESLYHPEYRGRPMAVAGDPEQRHGIVLAKNYEAKAFGVEFVKILFVDFLN</sequence>
<dbReference type="GO" id="GO:0006281">
    <property type="term" value="P:DNA repair"/>
    <property type="evidence" value="ECO:0007669"/>
    <property type="project" value="InterPro"/>
</dbReference>
<proteinExistence type="inferred from homology"/>
<dbReference type="Gene3D" id="3.40.1170.60">
    <property type="match status" value="1"/>
</dbReference>
<dbReference type="PANTHER" id="PTHR11076">
    <property type="entry name" value="DNA REPAIR POLYMERASE UMUC / TRANSFERASE FAMILY MEMBER"/>
    <property type="match status" value="1"/>
</dbReference>
<dbReference type="PANTHER" id="PTHR11076:SF33">
    <property type="entry name" value="DNA POLYMERASE KAPPA"/>
    <property type="match status" value="1"/>
</dbReference>
<dbReference type="GO" id="GO:0003887">
    <property type="term" value="F:DNA-directed DNA polymerase activity"/>
    <property type="evidence" value="ECO:0007669"/>
    <property type="project" value="TreeGrafter"/>
</dbReference>
<protein>
    <recommendedName>
        <fullName evidence="2">UmuC domain-containing protein</fullName>
    </recommendedName>
</protein>
<dbReference type="InterPro" id="IPR001126">
    <property type="entry name" value="UmuC"/>
</dbReference>
<keyword evidence="4" id="KW-1185">Reference proteome</keyword>